<sequence length="263" mass="29600">MPQLLPHGWYSLMPPVLATMAWMSSLFQEGCDYAKITGSLVQALADSDAPYLEAGFGAYREPKYNTESQEWEIRYAGACLEYPPEPVDISEDSYWQLSKFLDFAASVLGGAGAFFLWFATACVFSPGTWRWTGYEVFCAALFQGLSFLWFRNSLCSQGDDTVCELSWGAKMDIVAASLWFATACLIFIHYPQAKDEWIDEEEADDDYEDDDEEYDDVDLAPPHTDEEHTPAPINSSGLSYTAGQPSGEEPWEERKTFEHAKIV</sequence>
<keyword evidence="2" id="KW-0812">Transmembrane</keyword>
<gene>
    <name evidence="4" type="ORF">ACOF00016_LOCUS1245</name>
</gene>
<proteinExistence type="predicted"/>
<keyword evidence="2" id="KW-1133">Transmembrane helix</keyword>
<evidence type="ECO:0000256" key="1">
    <source>
        <dbReference type="SAM" id="MobiDB-lite"/>
    </source>
</evidence>
<evidence type="ECO:0000313" key="4">
    <source>
        <dbReference type="EMBL" id="CAE0403020.1"/>
    </source>
</evidence>
<name>A0A7S3P3T4_9STRA</name>
<dbReference type="EMBL" id="HBIM01001429">
    <property type="protein sequence ID" value="CAE0403020.1"/>
    <property type="molecule type" value="Transcribed_RNA"/>
</dbReference>
<keyword evidence="3" id="KW-0732">Signal</keyword>
<evidence type="ECO:0008006" key="5">
    <source>
        <dbReference type="Google" id="ProtNLM"/>
    </source>
</evidence>
<accession>A0A7S3P3T4</accession>
<feature type="region of interest" description="Disordered" evidence="1">
    <location>
        <begin position="201"/>
        <end position="263"/>
    </location>
</feature>
<organism evidence="4">
    <name type="scientific">Amphora coffeiformis</name>
    <dbReference type="NCBI Taxonomy" id="265554"/>
    <lineage>
        <taxon>Eukaryota</taxon>
        <taxon>Sar</taxon>
        <taxon>Stramenopiles</taxon>
        <taxon>Ochrophyta</taxon>
        <taxon>Bacillariophyta</taxon>
        <taxon>Bacillariophyceae</taxon>
        <taxon>Bacillariophycidae</taxon>
        <taxon>Thalassiophysales</taxon>
        <taxon>Catenulaceae</taxon>
        <taxon>Amphora</taxon>
    </lineage>
</organism>
<feature type="compositionally biased region" description="Polar residues" evidence="1">
    <location>
        <begin position="232"/>
        <end position="244"/>
    </location>
</feature>
<feature type="chain" id="PRO_5031427075" description="MARVEL domain-containing protein" evidence="3">
    <location>
        <begin position="19"/>
        <end position="263"/>
    </location>
</feature>
<dbReference type="AlphaFoldDB" id="A0A7S3P3T4"/>
<feature type="signal peptide" evidence="3">
    <location>
        <begin position="1"/>
        <end position="18"/>
    </location>
</feature>
<protein>
    <recommendedName>
        <fullName evidence="5">MARVEL domain-containing protein</fullName>
    </recommendedName>
</protein>
<feature type="compositionally biased region" description="Basic and acidic residues" evidence="1">
    <location>
        <begin position="252"/>
        <end position="263"/>
    </location>
</feature>
<feature type="transmembrane region" description="Helical" evidence="2">
    <location>
        <begin position="100"/>
        <end position="119"/>
    </location>
</feature>
<feature type="compositionally biased region" description="Acidic residues" evidence="1">
    <location>
        <begin position="201"/>
        <end position="218"/>
    </location>
</feature>
<evidence type="ECO:0000256" key="3">
    <source>
        <dbReference type="SAM" id="SignalP"/>
    </source>
</evidence>
<keyword evidence="2" id="KW-0472">Membrane</keyword>
<evidence type="ECO:0000256" key="2">
    <source>
        <dbReference type="SAM" id="Phobius"/>
    </source>
</evidence>
<reference evidence="4" key="1">
    <citation type="submission" date="2021-01" db="EMBL/GenBank/DDBJ databases">
        <authorList>
            <person name="Corre E."/>
            <person name="Pelletier E."/>
            <person name="Niang G."/>
            <person name="Scheremetjew M."/>
            <person name="Finn R."/>
            <person name="Kale V."/>
            <person name="Holt S."/>
            <person name="Cochrane G."/>
            <person name="Meng A."/>
            <person name="Brown T."/>
            <person name="Cohen L."/>
        </authorList>
    </citation>
    <scope>NUCLEOTIDE SEQUENCE</scope>
    <source>
        <strain evidence="4">CCMP127</strain>
    </source>
</reference>